<feature type="compositionally biased region" description="Low complexity" evidence="1">
    <location>
        <begin position="1"/>
        <end position="20"/>
    </location>
</feature>
<evidence type="ECO:0000313" key="3">
    <source>
        <dbReference type="Proteomes" id="UP000283530"/>
    </source>
</evidence>
<evidence type="ECO:0000256" key="1">
    <source>
        <dbReference type="SAM" id="MobiDB-lite"/>
    </source>
</evidence>
<protein>
    <submittedName>
        <fullName evidence="2">Uncharacterized protein</fullName>
    </submittedName>
</protein>
<proteinExistence type="predicted"/>
<reference evidence="2 3" key="1">
    <citation type="journal article" date="2019" name="Nat. Plants">
        <title>Stout camphor tree genome fills gaps in understanding of flowering plant genome evolution.</title>
        <authorList>
            <person name="Chaw S.M."/>
            <person name="Liu Y.C."/>
            <person name="Wu Y.W."/>
            <person name="Wang H.Y."/>
            <person name="Lin C.I."/>
            <person name="Wu C.S."/>
            <person name="Ke H.M."/>
            <person name="Chang L.Y."/>
            <person name="Hsu C.Y."/>
            <person name="Yang H.T."/>
            <person name="Sudianto E."/>
            <person name="Hsu M.H."/>
            <person name="Wu K.P."/>
            <person name="Wang L.N."/>
            <person name="Leebens-Mack J.H."/>
            <person name="Tsai I.J."/>
        </authorList>
    </citation>
    <scope>NUCLEOTIDE SEQUENCE [LARGE SCALE GENOMIC DNA]</scope>
    <source>
        <strain evidence="3">cv. Chaw 1501</strain>
        <tissue evidence="2">Young leaves</tissue>
    </source>
</reference>
<gene>
    <name evidence="2" type="ORF">CKAN_02261300</name>
</gene>
<comment type="caution">
    <text evidence="2">The sequence shown here is derived from an EMBL/GenBank/DDBJ whole genome shotgun (WGS) entry which is preliminary data.</text>
</comment>
<accession>A0A443PRL4</accession>
<feature type="region of interest" description="Disordered" evidence="1">
    <location>
        <begin position="1"/>
        <end position="29"/>
    </location>
</feature>
<sequence length="99" mass="10713">MASATSPNSLSLFSSSSSSSSHHRPSFHVASSPRLHVGGLLFAPLHRLGFSSISIDSLLALHTTSRLRAAASVAWLLRREERWRLEAAGLSNLAMEAWC</sequence>
<dbReference type="EMBL" id="QPKB01000010">
    <property type="protein sequence ID" value="RWR93365.1"/>
    <property type="molecule type" value="Genomic_DNA"/>
</dbReference>
<evidence type="ECO:0000313" key="2">
    <source>
        <dbReference type="EMBL" id="RWR93365.1"/>
    </source>
</evidence>
<dbReference type="Proteomes" id="UP000283530">
    <property type="component" value="Unassembled WGS sequence"/>
</dbReference>
<name>A0A443PRL4_9MAGN</name>
<keyword evidence="3" id="KW-1185">Reference proteome</keyword>
<organism evidence="2 3">
    <name type="scientific">Cinnamomum micranthum f. kanehirae</name>
    <dbReference type="NCBI Taxonomy" id="337451"/>
    <lineage>
        <taxon>Eukaryota</taxon>
        <taxon>Viridiplantae</taxon>
        <taxon>Streptophyta</taxon>
        <taxon>Embryophyta</taxon>
        <taxon>Tracheophyta</taxon>
        <taxon>Spermatophyta</taxon>
        <taxon>Magnoliopsida</taxon>
        <taxon>Magnoliidae</taxon>
        <taxon>Laurales</taxon>
        <taxon>Lauraceae</taxon>
        <taxon>Cinnamomum</taxon>
    </lineage>
</organism>
<dbReference type="AlphaFoldDB" id="A0A443PRL4"/>